<dbReference type="Proteomes" id="UP000007797">
    <property type="component" value="Unassembled WGS sequence"/>
</dbReference>
<dbReference type="EMBL" id="GL883007">
    <property type="protein sequence ID" value="EGG24180.1"/>
    <property type="molecule type" value="Genomic_DNA"/>
</dbReference>
<gene>
    <name evidence="1" type="ORF">DFA_06327</name>
</gene>
<dbReference type="InterPro" id="IPR052050">
    <property type="entry name" value="SecEffector_AnkRepeat"/>
</dbReference>
<dbReference type="OrthoDB" id="427518at2759"/>
<dbReference type="KEGG" id="dfa:DFA_06327"/>
<dbReference type="RefSeq" id="XP_004362031.1">
    <property type="nucleotide sequence ID" value="XM_004361974.1"/>
</dbReference>
<evidence type="ECO:0008006" key="3">
    <source>
        <dbReference type="Google" id="ProtNLM"/>
    </source>
</evidence>
<accession>F4PKQ6</accession>
<keyword evidence="2" id="KW-1185">Reference proteome</keyword>
<dbReference type="Gene3D" id="1.25.40.20">
    <property type="entry name" value="Ankyrin repeat-containing domain"/>
    <property type="match status" value="2"/>
</dbReference>
<reference evidence="2" key="1">
    <citation type="journal article" date="2011" name="Genome Res.">
        <title>Phylogeny-wide analysis of social amoeba genomes highlights ancient origins for complex intercellular communication.</title>
        <authorList>
            <person name="Heidel A.J."/>
            <person name="Lawal H.M."/>
            <person name="Felder M."/>
            <person name="Schilde C."/>
            <person name="Helps N.R."/>
            <person name="Tunggal B."/>
            <person name="Rivero F."/>
            <person name="John U."/>
            <person name="Schleicher M."/>
            <person name="Eichinger L."/>
            <person name="Platzer M."/>
            <person name="Noegel A.A."/>
            <person name="Schaap P."/>
            <person name="Gloeckner G."/>
        </authorList>
    </citation>
    <scope>NUCLEOTIDE SEQUENCE [LARGE SCALE GENOMIC DNA]</scope>
    <source>
        <strain evidence="2">SH3</strain>
    </source>
</reference>
<evidence type="ECO:0000313" key="2">
    <source>
        <dbReference type="Proteomes" id="UP000007797"/>
    </source>
</evidence>
<proteinExistence type="predicted"/>
<dbReference type="PANTHER" id="PTHR46586:SF3">
    <property type="entry name" value="ANKYRIN REPEAT-CONTAINING PROTEIN"/>
    <property type="match status" value="1"/>
</dbReference>
<protein>
    <recommendedName>
        <fullName evidence="3">Ankyrin repeat-containing protein</fullName>
    </recommendedName>
</protein>
<dbReference type="PANTHER" id="PTHR46586">
    <property type="entry name" value="ANKYRIN REPEAT-CONTAINING PROTEIN"/>
    <property type="match status" value="1"/>
</dbReference>
<dbReference type="InterPro" id="IPR002110">
    <property type="entry name" value="Ankyrin_rpt"/>
</dbReference>
<dbReference type="SMART" id="SM00248">
    <property type="entry name" value="ANK"/>
    <property type="match status" value="5"/>
</dbReference>
<sequence length="536" mass="60869">MKEQQLQQSDQLMVKVKIALNNKVVRDTIFRYVGVVNKTIHSSSRILARGRDMIEDAKRPDTKLMMIGQFAMPLDTFVRYYLPVAETVTQRVRCQAIEMYCAHRSAQLDTLLFLIAWANYPIRERNIVDYACSGGHVAIVQYLLKNNAMASKLALDNACSGGSLEIVQLLHTMNKGLSSGSPLNLAATKGHLEICKWLTINRKDGCTTSAMDNAASMGYLSVVEFLHTHRKEGCTTLAMTEAASNGHYQVVKFLHTHRSEGCSSHAMDGAAKNGHLKIVKFLHKHRREGCSSNAIQYAASRSDIDMVIFLKHNRTEGYYSNAIMDACKFGSLDIVQLLYPKFESNVLVREMAITTCIEYDRFNIFKWLYATSSIDMSLKFTQDSLEKGAKMGRLDIIQWYNDNTQGLEGSLDWKNMIKLSAENGRCDIIEWLHKNKKELVWTTYAMDKAAAIGSIETVVFLHNNRSEGCTTNAMDLAAKNQKLEMCIWLRENRSEGCTVEAIRTAFCYNRKPFMDFFKKYYSDTHSSYFDPSFIKK</sequence>
<organism evidence="1 2">
    <name type="scientific">Cavenderia fasciculata</name>
    <name type="common">Slime mold</name>
    <name type="synonym">Dictyostelium fasciculatum</name>
    <dbReference type="NCBI Taxonomy" id="261658"/>
    <lineage>
        <taxon>Eukaryota</taxon>
        <taxon>Amoebozoa</taxon>
        <taxon>Evosea</taxon>
        <taxon>Eumycetozoa</taxon>
        <taxon>Dictyostelia</taxon>
        <taxon>Acytosteliales</taxon>
        <taxon>Cavenderiaceae</taxon>
        <taxon>Cavenderia</taxon>
    </lineage>
</organism>
<name>F4PKQ6_CACFS</name>
<dbReference type="Pfam" id="PF12796">
    <property type="entry name" value="Ank_2"/>
    <property type="match status" value="2"/>
</dbReference>
<dbReference type="GeneID" id="14876110"/>
<dbReference type="SUPFAM" id="SSF48403">
    <property type="entry name" value="Ankyrin repeat"/>
    <property type="match status" value="2"/>
</dbReference>
<dbReference type="STRING" id="1054147.F4PKQ6"/>
<dbReference type="InterPro" id="IPR036770">
    <property type="entry name" value="Ankyrin_rpt-contain_sf"/>
</dbReference>
<evidence type="ECO:0000313" key="1">
    <source>
        <dbReference type="EMBL" id="EGG24180.1"/>
    </source>
</evidence>
<dbReference type="AlphaFoldDB" id="F4PKQ6"/>